<evidence type="ECO:0000256" key="1">
    <source>
        <dbReference type="ARBA" id="ARBA00023015"/>
    </source>
</evidence>
<dbReference type="InterPro" id="IPR001647">
    <property type="entry name" value="HTH_TetR"/>
</dbReference>
<dbReference type="SUPFAM" id="SSF46689">
    <property type="entry name" value="Homeodomain-like"/>
    <property type="match status" value="1"/>
</dbReference>
<evidence type="ECO:0000256" key="4">
    <source>
        <dbReference type="PROSITE-ProRule" id="PRU00335"/>
    </source>
</evidence>
<dbReference type="InterPro" id="IPR011075">
    <property type="entry name" value="TetR_C"/>
</dbReference>
<dbReference type="InterPro" id="IPR050109">
    <property type="entry name" value="HTH-type_TetR-like_transc_reg"/>
</dbReference>
<accession>A0A8J4A389</accession>
<dbReference type="EMBL" id="BOPH01000094">
    <property type="protein sequence ID" value="GIJ71976.1"/>
    <property type="molecule type" value="Genomic_DNA"/>
</dbReference>
<dbReference type="InterPro" id="IPR009057">
    <property type="entry name" value="Homeodomain-like_sf"/>
</dbReference>
<evidence type="ECO:0000259" key="5">
    <source>
        <dbReference type="PROSITE" id="PS50977"/>
    </source>
</evidence>
<evidence type="ECO:0000313" key="7">
    <source>
        <dbReference type="Proteomes" id="UP000635606"/>
    </source>
</evidence>
<dbReference type="GO" id="GO:0000976">
    <property type="term" value="F:transcription cis-regulatory region binding"/>
    <property type="evidence" value="ECO:0007669"/>
    <property type="project" value="TreeGrafter"/>
</dbReference>
<keyword evidence="7" id="KW-1185">Reference proteome</keyword>
<name>A0A8J4A389_9ACTN</name>
<dbReference type="Pfam" id="PF00440">
    <property type="entry name" value="TetR_N"/>
    <property type="match status" value="1"/>
</dbReference>
<dbReference type="GO" id="GO:0003700">
    <property type="term" value="F:DNA-binding transcription factor activity"/>
    <property type="evidence" value="ECO:0007669"/>
    <property type="project" value="TreeGrafter"/>
</dbReference>
<dbReference type="PANTHER" id="PTHR30055">
    <property type="entry name" value="HTH-TYPE TRANSCRIPTIONAL REGULATOR RUTR"/>
    <property type="match status" value="1"/>
</dbReference>
<keyword evidence="2 4" id="KW-0238">DNA-binding</keyword>
<dbReference type="Gene3D" id="1.10.10.60">
    <property type="entry name" value="Homeodomain-like"/>
    <property type="match status" value="1"/>
</dbReference>
<evidence type="ECO:0000313" key="6">
    <source>
        <dbReference type="EMBL" id="GIJ71976.1"/>
    </source>
</evidence>
<evidence type="ECO:0000256" key="3">
    <source>
        <dbReference type="ARBA" id="ARBA00023163"/>
    </source>
</evidence>
<dbReference type="InterPro" id="IPR036271">
    <property type="entry name" value="Tet_transcr_reg_TetR-rel_C_sf"/>
</dbReference>
<proteinExistence type="predicted"/>
<gene>
    <name evidence="6" type="ORF">Voc01_068930</name>
</gene>
<dbReference type="PROSITE" id="PS50977">
    <property type="entry name" value="HTH_TETR_2"/>
    <property type="match status" value="1"/>
</dbReference>
<organism evidence="6 7">
    <name type="scientific">Virgisporangium ochraceum</name>
    <dbReference type="NCBI Taxonomy" id="65505"/>
    <lineage>
        <taxon>Bacteria</taxon>
        <taxon>Bacillati</taxon>
        <taxon>Actinomycetota</taxon>
        <taxon>Actinomycetes</taxon>
        <taxon>Micromonosporales</taxon>
        <taxon>Micromonosporaceae</taxon>
        <taxon>Virgisporangium</taxon>
    </lineage>
</organism>
<dbReference type="RefSeq" id="WP_203931834.1">
    <property type="nucleotide sequence ID" value="NZ_BOPH01000094.1"/>
</dbReference>
<dbReference type="PANTHER" id="PTHR30055:SF225">
    <property type="entry name" value="TRANSCRIPTIONAL REGULATORY PROTEIN-RELATED"/>
    <property type="match status" value="1"/>
</dbReference>
<dbReference type="Pfam" id="PF16859">
    <property type="entry name" value="TetR_C_11"/>
    <property type="match status" value="1"/>
</dbReference>
<dbReference type="SUPFAM" id="SSF48498">
    <property type="entry name" value="Tetracyclin repressor-like, C-terminal domain"/>
    <property type="match status" value="1"/>
</dbReference>
<sequence length="203" mass="22465">MTAPPADMSSSEPGTRRRGEALLRAIFSAALDQLRDVGWRRLTMEGVAACAHTGKAALYRRWASKEDLVVAAIESTLPDPPGVPDLGDIRKELLFLIERVREAMYSPPGCALRAIMNEIEHDHAKVFHELVQRLVFDPSRSVTAEVLRRGVARGEVRADTDIDLLADLGPAMMMYRSKVCGGEVDEGYPKRLVDNALMPMLRP</sequence>
<feature type="DNA-binding region" description="H-T-H motif" evidence="4">
    <location>
        <begin position="43"/>
        <end position="62"/>
    </location>
</feature>
<keyword evidence="1" id="KW-0805">Transcription regulation</keyword>
<keyword evidence="3" id="KW-0804">Transcription</keyword>
<dbReference type="AlphaFoldDB" id="A0A8J4A389"/>
<dbReference type="Proteomes" id="UP000635606">
    <property type="component" value="Unassembled WGS sequence"/>
</dbReference>
<feature type="domain" description="HTH tetR-type" evidence="5">
    <location>
        <begin position="20"/>
        <end position="80"/>
    </location>
</feature>
<protein>
    <submittedName>
        <fullName evidence="6">TetR family transcriptional regulator</fullName>
    </submittedName>
</protein>
<evidence type="ECO:0000256" key="2">
    <source>
        <dbReference type="ARBA" id="ARBA00023125"/>
    </source>
</evidence>
<reference evidence="6" key="1">
    <citation type="submission" date="2021-01" db="EMBL/GenBank/DDBJ databases">
        <title>Whole genome shotgun sequence of Virgisporangium ochraceum NBRC 16418.</title>
        <authorList>
            <person name="Komaki H."/>
            <person name="Tamura T."/>
        </authorList>
    </citation>
    <scope>NUCLEOTIDE SEQUENCE</scope>
    <source>
        <strain evidence="6">NBRC 16418</strain>
    </source>
</reference>
<comment type="caution">
    <text evidence="6">The sequence shown here is derived from an EMBL/GenBank/DDBJ whole genome shotgun (WGS) entry which is preliminary data.</text>
</comment>
<dbReference type="Gene3D" id="1.10.357.10">
    <property type="entry name" value="Tetracycline Repressor, domain 2"/>
    <property type="match status" value="1"/>
</dbReference>